<dbReference type="EMBL" id="MKKU01000542">
    <property type="protein sequence ID" value="RNF08269.1"/>
    <property type="molecule type" value="Genomic_DNA"/>
</dbReference>
<feature type="region of interest" description="Disordered" evidence="1">
    <location>
        <begin position="1"/>
        <end position="24"/>
    </location>
</feature>
<dbReference type="Proteomes" id="UP000284403">
    <property type="component" value="Unassembled WGS sequence"/>
</dbReference>
<sequence length="223" mass="24177">MKRDRPFAADDEGPPRRRTRTDDDASLVEEIATVEETCTVLLRLPCLDFFRDAHICEEAAPHGAAADEGDDRGWPRFFAGGLAFRSGTLETARPVVVLRTQAHGEIEFEGSWSESHESRLFEAPSSNRVVVQLCERGEDTTAKGDDGMAEEVGGHARGAVNDQRLAAAPGGPATGVGVASLLKHPSVGITADEARGWQKARNASWGYDRIDVPCATLVLRRVR</sequence>
<gene>
    <name evidence="2" type="ORF">Tco025E_07457</name>
</gene>
<dbReference type="OrthoDB" id="272472at2759"/>
<protein>
    <submittedName>
        <fullName evidence="2">Uncharacterized protein</fullName>
    </submittedName>
</protein>
<dbReference type="AlphaFoldDB" id="A0A3S5IRR0"/>
<evidence type="ECO:0000313" key="3">
    <source>
        <dbReference type="Proteomes" id="UP000284403"/>
    </source>
</evidence>
<organism evidence="2 3">
    <name type="scientific">Trypanosoma conorhini</name>
    <dbReference type="NCBI Taxonomy" id="83891"/>
    <lineage>
        <taxon>Eukaryota</taxon>
        <taxon>Discoba</taxon>
        <taxon>Euglenozoa</taxon>
        <taxon>Kinetoplastea</taxon>
        <taxon>Metakinetoplastina</taxon>
        <taxon>Trypanosomatida</taxon>
        <taxon>Trypanosomatidae</taxon>
        <taxon>Trypanosoma</taxon>
    </lineage>
</organism>
<reference evidence="2 3" key="1">
    <citation type="journal article" date="2018" name="BMC Genomics">
        <title>Genomic comparison of Trypanosoma conorhini and Trypanosoma rangeli to Trypanosoma cruzi strains of high and low virulence.</title>
        <authorList>
            <person name="Bradwell K.R."/>
            <person name="Koparde V.N."/>
            <person name="Matveyev A.V."/>
            <person name="Serrano M.G."/>
            <person name="Alves J.M."/>
            <person name="Parikh H."/>
            <person name="Huang B."/>
            <person name="Lee V."/>
            <person name="Espinosa-Alvarez O."/>
            <person name="Ortiz P.A."/>
            <person name="Costa-Martins A.G."/>
            <person name="Teixeira M.M."/>
            <person name="Buck G.A."/>
        </authorList>
    </citation>
    <scope>NUCLEOTIDE SEQUENCE [LARGE SCALE GENOMIC DNA]</scope>
    <source>
        <strain evidence="2 3">025E</strain>
    </source>
</reference>
<evidence type="ECO:0000256" key="1">
    <source>
        <dbReference type="SAM" id="MobiDB-lite"/>
    </source>
</evidence>
<dbReference type="RefSeq" id="XP_029225817.1">
    <property type="nucleotide sequence ID" value="XM_029374322.1"/>
</dbReference>
<dbReference type="GeneID" id="40321068"/>
<proteinExistence type="predicted"/>
<name>A0A3S5IRR0_9TRYP</name>
<keyword evidence="3" id="KW-1185">Reference proteome</keyword>
<accession>A0A3S5IRR0</accession>
<comment type="caution">
    <text evidence="2">The sequence shown here is derived from an EMBL/GenBank/DDBJ whole genome shotgun (WGS) entry which is preliminary data.</text>
</comment>
<evidence type="ECO:0000313" key="2">
    <source>
        <dbReference type="EMBL" id="RNF08269.1"/>
    </source>
</evidence>